<dbReference type="Proteomes" id="UP000439752">
    <property type="component" value="Unassembled WGS sequence"/>
</dbReference>
<evidence type="ECO:0000313" key="1">
    <source>
        <dbReference type="EMBL" id="VWX38158.1"/>
    </source>
</evidence>
<gene>
    <name evidence="1" type="ORF">EXIGUO9Y_370030</name>
</gene>
<dbReference type="EMBL" id="CABWKQ010000031">
    <property type="protein sequence ID" value="VWX38158.1"/>
    <property type="molecule type" value="Genomic_DNA"/>
</dbReference>
<accession>A0A653IGA3</accession>
<reference evidence="1 2" key="1">
    <citation type="submission" date="2019-10" db="EMBL/GenBank/DDBJ databases">
        <authorList>
            <person name="Karimi E."/>
        </authorList>
    </citation>
    <scope>NUCLEOTIDE SEQUENCE [LARGE SCALE GENOMIC DNA]</scope>
    <source>
        <strain evidence="1">Exiguobacterium sp. 9Y</strain>
    </source>
</reference>
<dbReference type="AlphaFoldDB" id="A0A653IGA3"/>
<evidence type="ECO:0000313" key="2">
    <source>
        <dbReference type="Proteomes" id="UP000439752"/>
    </source>
</evidence>
<keyword evidence="2" id="KW-1185">Reference proteome</keyword>
<protein>
    <recommendedName>
        <fullName evidence="3">DUF3139 domain-containing protein</fullName>
    </recommendedName>
</protein>
<sequence length="119" mass="13348">MKKVLVILALSLIGLLSFAVGISYAELQSNQQNSEKQLKTMLEKHHGISEASFLEVKASFSLQHRQVIQVRLRGEPAITYEFIQPERTIEYSGSIGTSVEKVGKQDEIFRSMPLKVGEN</sequence>
<dbReference type="RefSeq" id="WP_029332683.1">
    <property type="nucleotide sequence ID" value="NZ_LR732312.1"/>
</dbReference>
<organism evidence="1 2">
    <name type="scientific">Exiguobacterium oxidotolerans</name>
    <dbReference type="NCBI Taxonomy" id="223958"/>
    <lineage>
        <taxon>Bacteria</taxon>
        <taxon>Bacillati</taxon>
        <taxon>Bacillota</taxon>
        <taxon>Bacilli</taxon>
        <taxon>Bacillales</taxon>
        <taxon>Bacillales Family XII. Incertae Sedis</taxon>
        <taxon>Exiguobacterium</taxon>
    </lineage>
</organism>
<proteinExistence type="predicted"/>
<name>A0A653IGA3_9BACL</name>
<evidence type="ECO:0008006" key="3">
    <source>
        <dbReference type="Google" id="ProtNLM"/>
    </source>
</evidence>